<evidence type="ECO:0000256" key="4">
    <source>
        <dbReference type="PROSITE-ProRule" id="PRU00169"/>
    </source>
</evidence>
<dbReference type="Gene3D" id="1.10.10.10">
    <property type="entry name" value="Winged helix-like DNA-binding domain superfamily/Winged helix DNA-binding domain"/>
    <property type="match status" value="1"/>
</dbReference>
<dbReference type="PANTHER" id="PTHR48111">
    <property type="entry name" value="REGULATOR OF RPOS"/>
    <property type="match status" value="1"/>
</dbReference>
<protein>
    <submittedName>
        <fullName evidence="8">Response regulator transcription factor</fullName>
    </submittedName>
</protein>
<dbReference type="Pfam" id="PF00486">
    <property type="entry name" value="Trans_reg_C"/>
    <property type="match status" value="1"/>
</dbReference>
<dbReference type="InterPro" id="IPR001867">
    <property type="entry name" value="OmpR/PhoB-type_DNA-bd"/>
</dbReference>
<dbReference type="KEGG" id="naci:NUH88_11065"/>
<feature type="domain" description="OmpR/PhoB-type" evidence="7">
    <location>
        <begin position="129"/>
        <end position="229"/>
    </location>
</feature>
<dbReference type="SUPFAM" id="SSF52172">
    <property type="entry name" value="CheY-like"/>
    <property type="match status" value="1"/>
</dbReference>
<dbReference type="Gene3D" id="6.10.250.690">
    <property type="match status" value="1"/>
</dbReference>
<accession>A0A9J7AKE7</accession>
<dbReference type="SMART" id="SM00448">
    <property type="entry name" value="REC"/>
    <property type="match status" value="1"/>
</dbReference>
<dbReference type="InterPro" id="IPR039420">
    <property type="entry name" value="WalR-like"/>
</dbReference>
<dbReference type="GO" id="GO:0000156">
    <property type="term" value="F:phosphorelay response regulator activity"/>
    <property type="evidence" value="ECO:0007669"/>
    <property type="project" value="TreeGrafter"/>
</dbReference>
<evidence type="ECO:0000259" key="7">
    <source>
        <dbReference type="PROSITE" id="PS51755"/>
    </source>
</evidence>
<dbReference type="InterPro" id="IPR016032">
    <property type="entry name" value="Sig_transdc_resp-reg_C-effctor"/>
</dbReference>
<dbReference type="InterPro" id="IPR011006">
    <property type="entry name" value="CheY-like_superfamily"/>
</dbReference>
<dbReference type="PANTHER" id="PTHR48111:SF40">
    <property type="entry name" value="PHOSPHATE REGULON TRANSCRIPTIONAL REGULATORY PROTEIN PHOB"/>
    <property type="match status" value="1"/>
</dbReference>
<dbReference type="Proteomes" id="UP001060336">
    <property type="component" value="Chromosome"/>
</dbReference>
<dbReference type="GO" id="GO:0006355">
    <property type="term" value="P:regulation of DNA-templated transcription"/>
    <property type="evidence" value="ECO:0007669"/>
    <property type="project" value="InterPro"/>
</dbReference>
<dbReference type="Pfam" id="PF00072">
    <property type="entry name" value="Response_reg"/>
    <property type="match status" value="1"/>
</dbReference>
<evidence type="ECO:0000313" key="8">
    <source>
        <dbReference type="EMBL" id="UUX47960.1"/>
    </source>
</evidence>
<evidence type="ECO:0000256" key="2">
    <source>
        <dbReference type="ARBA" id="ARBA00023012"/>
    </source>
</evidence>
<reference evidence="8" key="1">
    <citation type="submission" date="2022-08" db="EMBL/GenBank/DDBJ databases">
        <title>Nisaea acidiphila sp. nov., isolated from a marine algal debris and emended description of the genus Nisaea Urios et al. 2008.</title>
        <authorList>
            <person name="Kwon K."/>
        </authorList>
    </citation>
    <scope>NUCLEOTIDE SEQUENCE</scope>
    <source>
        <strain evidence="8">MEBiC11861</strain>
    </source>
</reference>
<feature type="DNA-binding region" description="OmpR/PhoB-type" evidence="5">
    <location>
        <begin position="129"/>
        <end position="229"/>
    </location>
</feature>
<dbReference type="InterPro" id="IPR036388">
    <property type="entry name" value="WH-like_DNA-bd_sf"/>
</dbReference>
<organism evidence="8 9">
    <name type="scientific">Nisaea acidiphila</name>
    <dbReference type="NCBI Taxonomy" id="1862145"/>
    <lineage>
        <taxon>Bacteria</taxon>
        <taxon>Pseudomonadati</taxon>
        <taxon>Pseudomonadota</taxon>
        <taxon>Alphaproteobacteria</taxon>
        <taxon>Rhodospirillales</taxon>
        <taxon>Thalassobaculaceae</taxon>
        <taxon>Nisaea</taxon>
    </lineage>
</organism>
<name>A0A9J7AKE7_9PROT</name>
<dbReference type="Gene3D" id="3.40.50.2300">
    <property type="match status" value="1"/>
</dbReference>
<dbReference type="PROSITE" id="PS50110">
    <property type="entry name" value="RESPONSE_REGULATORY"/>
    <property type="match status" value="1"/>
</dbReference>
<dbReference type="CDD" id="cd00383">
    <property type="entry name" value="trans_reg_C"/>
    <property type="match status" value="1"/>
</dbReference>
<dbReference type="PROSITE" id="PS51755">
    <property type="entry name" value="OMPR_PHOB"/>
    <property type="match status" value="1"/>
</dbReference>
<keyword evidence="2" id="KW-0902">Two-component regulatory system</keyword>
<dbReference type="GO" id="GO:0032993">
    <property type="term" value="C:protein-DNA complex"/>
    <property type="evidence" value="ECO:0007669"/>
    <property type="project" value="TreeGrafter"/>
</dbReference>
<evidence type="ECO:0000256" key="3">
    <source>
        <dbReference type="ARBA" id="ARBA00023125"/>
    </source>
</evidence>
<dbReference type="AlphaFoldDB" id="A0A9J7AKE7"/>
<dbReference type="GO" id="GO:0005829">
    <property type="term" value="C:cytosol"/>
    <property type="evidence" value="ECO:0007669"/>
    <property type="project" value="TreeGrafter"/>
</dbReference>
<dbReference type="GO" id="GO:0000976">
    <property type="term" value="F:transcription cis-regulatory region binding"/>
    <property type="evidence" value="ECO:0007669"/>
    <property type="project" value="TreeGrafter"/>
</dbReference>
<dbReference type="InterPro" id="IPR001789">
    <property type="entry name" value="Sig_transdc_resp-reg_receiver"/>
</dbReference>
<dbReference type="EMBL" id="CP102480">
    <property type="protein sequence ID" value="UUX47960.1"/>
    <property type="molecule type" value="Genomic_DNA"/>
</dbReference>
<evidence type="ECO:0000313" key="9">
    <source>
        <dbReference type="Proteomes" id="UP001060336"/>
    </source>
</evidence>
<feature type="domain" description="Response regulatory" evidence="6">
    <location>
        <begin position="6"/>
        <end position="121"/>
    </location>
</feature>
<sequence length="229" mass="25633">MVNGKKVLLVEDDEALRVTLSEQLELHEEFAVHAVENGAEALETVKSAHFDLILLDVGLPDMDGRDVCRLIRRNGVKSPIVMLTAQDGDADTILGLDAGANDYVTKPFKIAVLLARMRAHLRQHEQSDDAVFTIGPYSFRPSAKLLIDEAKNKKVRLTEKETAILKYLYRTGGRMVKRETLLNEVWGYNAGVTTHTLETHVYRLRQKIETDPSNAQILVTDPGGYRLVP</sequence>
<dbReference type="RefSeq" id="WP_257766469.1">
    <property type="nucleotide sequence ID" value="NZ_CP102480.1"/>
</dbReference>
<feature type="modified residue" description="4-aspartylphosphate" evidence="4">
    <location>
        <position position="56"/>
    </location>
</feature>
<proteinExistence type="predicted"/>
<evidence type="ECO:0000256" key="1">
    <source>
        <dbReference type="ARBA" id="ARBA00022553"/>
    </source>
</evidence>
<dbReference type="SUPFAM" id="SSF46894">
    <property type="entry name" value="C-terminal effector domain of the bipartite response regulators"/>
    <property type="match status" value="1"/>
</dbReference>
<gene>
    <name evidence="8" type="ORF">NUH88_11065</name>
</gene>
<evidence type="ECO:0000259" key="6">
    <source>
        <dbReference type="PROSITE" id="PS50110"/>
    </source>
</evidence>
<evidence type="ECO:0000256" key="5">
    <source>
        <dbReference type="PROSITE-ProRule" id="PRU01091"/>
    </source>
</evidence>
<keyword evidence="1 4" id="KW-0597">Phosphoprotein</keyword>
<keyword evidence="3 5" id="KW-0238">DNA-binding</keyword>
<keyword evidence="9" id="KW-1185">Reference proteome</keyword>
<dbReference type="SMART" id="SM00862">
    <property type="entry name" value="Trans_reg_C"/>
    <property type="match status" value="1"/>
</dbReference>